<accession>A0A7N8WPV9</accession>
<evidence type="ECO:0000259" key="3">
    <source>
        <dbReference type="PROSITE" id="PS50225"/>
    </source>
</evidence>
<dbReference type="AlphaFoldDB" id="A0A7N8WPV9"/>
<dbReference type="GO" id="GO:0035556">
    <property type="term" value="P:intracellular signal transduction"/>
    <property type="evidence" value="ECO:0007669"/>
    <property type="project" value="InterPro"/>
</dbReference>
<feature type="repeat" description="ANK" evidence="2">
    <location>
        <begin position="101"/>
        <end position="133"/>
    </location>
</feature>
<dbReference type="SMART" id="SM00969">
    <property type="entry name" value="SOCS_box"/>
    <property type="match status" value="1"/>
</dbReference>
<keyword evidence="5" id="KW-1185">Reference proteome</keyword>
<name>A0A7N8WPV9_9TELE</name>
<dbReference type="GO" id="GO:0016567">
    <property type="term" value="P:protein ubiquitination"/>
    <property type="evidence" value="ECO:0007669"/>
    <property type="project" value="UniProtKB-UniPathway"/>
</dbReference>
<dbReference type="GeneTree" id="ENSGT00390000006784"/>
<dbReference type="OrthoDB" id="194358at2759"/>
<dbReference type="GeneID" id="113139331"/>
<dbReference type="InterPro" id="IPR002110">
    <property type="entry name" value="Ankyrin_rpt"/>
</dbReference>
<reference evidence="4" key="1">
    <citation type="submission" date="2025-08" db="UniProtKB">
        <authorList>
            <consortium name="Ensembl"/>
        </authorList>
    </citation>
    <scope>IDENTIFICATION</scope>
</reference>
<feature type="domain" description="SOCS box" evidence="3">
    <location>
        <begin position="367"/>
        <end position="416"/>
    </location>
</feature>
<dbReference type="InterPro" id="IPR036770">
    <property type="entry name" value="Ankyrin_rpt-contain_sf"/>
</dbReference>
<dbReference type="InterPro" id="IPR036036">
    <property type="entry name" value="SOCS_box-like_dom_sf"/>
</dbReference>
<dbReference type="PANTHER" id="PTHR24132">
    <property type="entry name" value="ANKYRIN REPEAT AND SOCS BOX PROTEIN 6"/>
    <property type="match status" value="1"/>
</dbReference>
<feature type="repeat" description="ANK" evidence="2">
    <location>
        <begin position="135"/>
        <end position="168"/>
    </location>
</feature>
<dbReference type="Gene3D" id="1.10.750.20">
    <property type="entry name" value="SOCS box"/>
    <property type="match status" value="1"/>
</dbReference>
<dbReference type="PROSITE" id="PS50225">
    <property type="entry name" value="SOCS"/>
    <property type="match status" value="1"/>
</dbReference>
<dbReference type="Pfam" id="PF12796">
    <property type="entry name" value="Ank_2"/>
    <property type="match status" value="1"/>
</dbReference>
<dbReference type="CTD" id="140459"/>
<evidence type="ECO:0000313" key="5">
    <source>
        <dbReference type="Proteomes" id="UP000261640"/>
    </source>
</evidence>
<dbReference type="CDD" id="cd03725">
    <property type="entry name" value="SOCS_ASB6"/>
    <property type="match status" value="1"/>
</dbReference>
<organism evidence="4 5">
    <name type="scientific">Mastacembelus armatus</name>
    <name type="common">zig-zag eel</name>
    <dbReference type="NCBI Taxonomy" id="205130"/>
    <lineage>
        <taxon>Eukaryota</taxon>
        <taxon>Metazoa</taxon>
        <taxon>Chordata</taxon>
        <taxon>Craniata</taxon>
        <taxon>Vertebrata</taxon>
        <taxon>Euteleostomi</taxon>
        <taxon>Actinopterygii</taxon>
        <taxon>Neopterygii</taxon>
        <taxon>Teleostei</taxon>
        <taxon>Neoteleostei</taxon>
        <taxon>Acanthomorphata</taxon>
        <taxon>Anabantaria</taxon>
        <taxon>Synbranchiformes</taxon>
        <taxon>Mastacembelidae</taxon>
        <taxon>Mastacembelus</taxon>
    </lineage>
</organism>
<dbReference type="Proteomes" id="UP000261640">
    <property type="component" value="Unplaced"/>
</dbReference>
<dbReference type="Gene3D" id="1.25.40.20">
    <property type="entry name" value="Ankyrin repeat-containing domain"/>
    <property type="match status" value="1"/>
</dbReference>
<dbReference type="InterPro" id="IPR037327">
    <property type="entry name" value="ASB6_SOCS"/>
</dbReference>
<dbReference type="Pfam" id="PF07525">
    <property type="entry name" value="SOCS_box"/>
    <property type="match status" value="1"/>
</dbReference>
<dbReference type="SUPFAM" id="SSF158235">
    <property type="entry name" value="SOCS box-like"/>
    <property type="match status" value="1"/>
</dbReference>
<evidence type="ECO:0000256" key="1">
    <source>
        <dbReference type="ARBA" id="ARBA00004906"/>
    </source>
</evidence>
<reference evidence="4" key="2">
    <citation type="submission" date="2025-09" db="UniProtKB">
        <authorList>
            <consortium name="Ensembl"/>
        </authorList>
    </citation>
    <scope>IDENTIFICATION</scope>
</reference>
<comment type="pathway">
    <text evidence="1">Protein modification; protein ubiquitination.</text>
</comment>
<dbReference type="RefSeq" id="XP_026178248.1">
    <property type="nucleotide sequence ID" value="XM_026322463.2"/>
</dbReference>
<dbReference type="InParanoid" id="A0A7N8WPV9"/>
<keyword evidence="2" id="KW-0040">ANK repeat</keyword>
<evidence type="ECO:0000313" key="4">
    <source>
        <dbReference type="Ensembl" id="ENSMAMP00000037781.1"/>
    </source>
</evidence>
<dbReference type="SMART" id="SM00248">
    <property type="entry name" value="ANK"/>
    <property type="match status" value="4"/>
</dbReference>
<sequence>MPFLHGFRRIIYEYQPLVDAIMCVVALEEGHRSHDDSVRDPEEESGLCRSLVELLERESQSEVFVEGISYALFKVAERGLVFAAEILLRYGADLNFEDPVSYYNPLHIAVLRNRPNMVKQLVGHGADIEKRDRIHESSPLDLASEESERLPCLITLLDLGADVNAKDKHGKTPLLHALASSDGLTVHNTENIQLLLQRGGDVNAATVDGETVESSLVFLVKEALEANVEDAAEIGKFCLKTAQLLLAHGVDPSCCLNEDGEPSLTQTSLEHFDLLFPLAVLLIQSGASLVCSYHGDSCWSGYNLLFQRLQTALQQCSDQSHASELLEQAEVLLNLARVNIPKLHLPPRLELPVPGQDPFPYAQALVDLHNRVIEHEACPPPLRCLCRAFIRNQLQPWPLEDKVKALPLPDRLKDFLLPEQSYTPKPGWDCFKPQQSQR</sequence>
<evidence type="ECO:0000256" key="2">
    <source>
        <dbReference type="PROSITE-ProRule" id="PRU00023"/>
    </source>
</evidence>
<dbReference type="PROSITE" id="PS50088">
    <property type="entry name" value="ANK_REPEAT"/>
    <property type="match status" value="2"/>
</dbReference>
<protein>
    <submittedName>
        <fullName evidence="4">Ankyrin repeat and SOCS box containing 6</fullName>
    </submittedName>
</protein>
<dbReference type="PROSITE" id="PS50297">
    <property type="entry name" value="ANK_REP_REGION"/>
    <property type="match status" value="1"/>
</dbReference>
<dbReference type="UniPathway" id="UPA00143"/>
<dbReference type="RefSeq" id="XP_026178247.1">
    <property type="nucleotide sequence ID" value="XM_026322462.2"/>
</dbReference>
<dbReference type="Ensembl" id="ENSMAMT00000052999.1">
    <property type="protein sequence ID" value="ENSMAMP00000037781.1"/>
    <property type="gene ID" value="ENSMAMG00000025820.1"/>
</dbReference>
<dbReference type="InterPro" id="IPR001496">
    <property type="entry name" value="SOCS_box"/>
</dbReference>
<dbReference type="SUPFAM" id="SSF48403">
    <property type="entry name" value="Ankyrin repeat"/>
    <property type="match status" value="1"/>
</dbReference>
<dbReference type="PANTHER" id="PTHR24132:SF24">
    <property type="entry name" value="ANKYRIN REPEAT AND SOCS BOX PROTEIN 6"/>
    <property type="match status" value="1"/>
</dbReference>
<proteinExistence type="predicted"/>